<protein>
    <recommendedName>
        <fullName evidence="3">DUF4846 domain-containing protein</fullName>
    </recommendedName>
</protein>
<keyword evidence="2" id="KW-1185">Reference proteome</keyword>
<dbReference type="EMBL" id="LFVU01000028">
    <property type="protein sequence ID" value="KMT21060.1"/>
    <property type="molecule type" value="Genomic_DNA"/>
</dbReference>
<dbReference type="Pfam" id="PF16138">
    <property type="entry name" value="DUF4846"/>
    <property type="match status" value="1"/>
</dbReference>
<sequence length="290" mass="33884">MKRLLLCLIYYLSFILLLVSCSNKIDTNNTATTDIKQDLHPIINEKGSTTQERFNTPVGYRRTKVEDGSFQEYLRNFPLKPNKTEVKYFDGRVKKNYNVYEAVMNIDVGDKDLQQCADAVMRLRAEYLYNKKMYEDIHFNFVSGFNAKYSKWMEGYRISMIGDNASWIKKTNPSTDYKSFRKYLDIVFSYAGTASLHKELKTVKLNDMKIGDILIQTGNPYGHAVIVVDMAENNKGEKVFMLAQSYMPAQDIQILCNRNNKKLSPWYKLDSNEFISTPQWKFTRNDLKRF</sequence>
<name>A0A0J8D4H1_CLOCY</name>
<dbReference type="AlphaFoldDB" id="A0A0J8D4H1"/>
<organism evidence="1 2">
    <name type="scientific">Clostridium cylindrosporum DSM 605</name>
    <dbReference type="NCBI Taxonomy" id="1121307"/>
    <lineage>
        <taxon>Bacteria</taxon>
        <taxon>Bacillati</taxon>
        <taxon>Bacillota</taxon>
        <taxon>Clostridia</taxon>
        <taxon>Eubacteriales</taxon>
        <taxon>Clostridiaceae</taxon>
        <taxon>Clostridium</taxon>
    </lineage>
</organism>
<proteinExistence type="predicted"/>
<gene>
    <name evidence="1" type="ORF">CLCY_1c02940</name>
</gene>
<accession>A0A0J8D4H1</accession>
<dbReference type="STRING" id="1121307.CLCY_1c02940"/>
<dbReference type="Proteomes" id="UP000036756">
    <property type="component" value="Unassembled WGS sequence"/>
</dbReference>
<evidence type="ECO:0008006" key="3">
    <source>
        <dbReference type="Google" id="ProtNLM"/>
    </source>
</evidence>
<dbReference type="RefSeq" id="WP_082141818.1">
    <property type="nucleotide sequence ID" value="NZ_LFVU01000028.1"/>
</dbReference>
<dbReference type="PROSITE" id="PS51257">
    <property type="entry name" value="PROKAR_LIPOPROTEIN"/>
    <property type="match status" value="1"/>
</dbReference>
<evidence type="ECO:0000313" key="1">
    <source>
        <dbReference type="EMBL" id="KMT21060.1"/>
    </source>
</evidence>
<dbReference type="PATRIC" id="fig|1121307.3.peg.659"/>
<evidence type="ECO:0000313" key="2">
    <source>
        <dbReference type="Proteomes" id="UP000036756"/>
    </source>
</evidence>
<dbReference type="OrthoDB" id="5511471at2"/>
<comment type="caution">
    <text evidence="1">The sequence shown here is derived from an EMBL/GenBank/DDBJ whole genome shotgun (WGS) entry which is preliminary data.</text>
</comment>
<reference evidence="1 2" key="1">
    <citation type="submission" date="2015-06" db="EMBL/GenBank/DDBJ databases">
        <title>Draft genome sequence of the purine-degrading Clostridium cylindrosporum HC-1 (DSM 605).</title>
        <authorList>
            <person name="Poehlein A."/>
            <person name="Schiel-Bengelsdorf B."/>
            <person name="Bengelsdorf F."/>
            <person name="Daniel R."/>
            <person name="Duerre P."/>
        </authorList>
    </citation>
    <scope>NUCLEOTIDE SEQUENCE [LARGE SCALE GENOMIC DNA]</scope>
    <source>
        <strain evidence="1 2">DSM 605</strain>
    </source>
</reference>
<dbReference type="InterPro" id="IPR032315">
    <property type="entry name" value="DUF4846"/>
</dbReference>